<sequence>MCSQYPSLRALFLPVSSSAAASASCDRKQHRDNLNLSGVSLICRRRLVGANHRLGVTSRRSATGVGEARGIVARYSA</sequence>
<dbReference type="EMBL" id="KV429172">
    <property type="protein sequence ID" value="KZT63570.1"/>
    <property type="molecule type" value="Genomic_DNA"/>
</dbReference>
<dbReference type="Proteomes" id="UP000076727">
    <property type="component" value="Unassembled WGS sequence"/>
</dbReference>
<accession>A0A165KU06</accession>
<name>A0A165KU06_9APHY</name>
<evidence type="ECO:0000313" key="2">
    <source>
        <dbReference type="Proteomes" id="UP000076727"/>
    </source>
</evidence>
<evidence type="ECO:0000313" key="1">
    <source>
        <dbReference type="EMBL" id="KZT63570.1"/>
    </source>
</evidence>
<keyword evidence="2" id="KW-1185">Reference proteome</keyword>
<gene>
    <name evidence="1" type="ORF">DAEQUDRAFT_733673</name>
</gene>
<protein>
    <submittedName>
        <fullName evidence="1">Uncharacterized protein</fullName>
    </submittedName>
</protein>
<proteinExistence type="predicted"/>
<organism evidence="1 2">
    <name type="scientific">Daedalea quercina L-15889</name>
    <dbReference type="NCBI Taxonomy" id="1314783"/>
    <lineage>
        <taxon>Eukaryota</taxon>
        <taxon>Fungi</taxon>
        <taxon>Dikarya</taxon>
        <taxon>Basidiomycota</taxon>
        <taxon>Agaricomycotina</taxon>
        <taxon>Agaricomycetes</taxon>
        <taxon>Polyporales</taxon>
        <taxon>Fomitopsis</taxon>
    </lineage>
</organism>
<dbReference type="AlphaFoldDB" id="A0A165KU06"/>
<reference evidence="1 2" key="1">
    <citation type="journal article" date="2016" name="Mol. Biol. Evol.">
        <title>Comparative Genomics of Early-Diverging Mushroom-Forming Fungi Provides Insights into the Origins of Lignocellulose Decay Capabilities.</title>
        <authorList>
            <person name="Nagy L.G."/>
            <person name="Riley R."/>
            <person name="Tritt A."/>
            <person name="Adam C."/>
            <person name="Daum C."/>
            <person name="Floudas D."/>
            <person name="Sun H."/>
            <person name="Yadav J.S."/>
            <person name="Pangilinan J."/>
            <person name="Larsson K.H."/>
            <person name="Matsuura K."/>
            <person name="Barry K."/>
            <person name="Labutti K."/>
            <person name="Kuo R."/>
            <person name="Ohm R.A."/>
            <person name="Bhattacharya S.S."/>
            <person name="Shirouzu T."/>
            <person name="Yoshinaga Y."/>
            <person name="Martin F.M."/>
            <person name="Grigoriev I.V."/>
            <person name="Hibbett D.S."/>
        </authorList>
    </citation>
    <scope>NUCLEOTIDE SEQUENCE [LARGE SCALE GENOMIC DNA]</scope>
    <source>
        <strain evidence="1 2">L-15889</strain>
    </source>
</reference>